<organism evidence="1 2">
    <name type="scientific">Neonectria punicea</name>
    <dbReference type="NCBI Taxonomy" id="979145"/>
    <lineage>
        <taxon>Eukaryota</taxon>
        <taxon>Fungi</taxon>
        <taxon>Dikarya</taxon>
        <taxon>Ascomycota</taxon>
        <taxon>Pezizomycotina</taxon>
        <taxon>Sordariomycetes</taxon>
        <taxon>Hypocreomycetidae</taxon>
        <taxon>Hypocreales</taxon>
        <taxon>Nectriaceae</taxon>
        <taxon>Neonectria</taxon>
    </lineage>
</organism>
<accession>A0ABR1HU24</accession>
<sequence>MRCDEIAHSLSDASAVSPVDSPGSMSYTVVCNGCPGPQRDLIISFREAEALLNEDMVKLAKEIHSDLVPESTYHGSMEGADPPLFIYSMPYLRGSSCINVQAFQVEMGPDEEASHETFVKHLAR</sequence>
<dbReference type="Proteomes" id="UP001498476">
    <property type="component" value="Unassembled WGS sequence"/>
</dbReference>
<gene>
    <name evidence="1" type="ORF">QQX98_000300</name>
</gene>
<evidence type="ECO:0000313" key="1">
    <source>
        <dbReference type="EMBL" id="KAK7424722.1"/>
    </source>
</evidence>
<proteinExistence type="predicted"/>
<dbReference type="EMBL" id="JAZAVJ010000003">
    <property type="protein sequence ID" value="KAK7424722.1"/>
    <property type="molecule type" value="Genomic_DNA"/>
</dbReference>
<name>A0ABR1HU24_9HYPO</name>
<comment type="caution">
    <text evidence="1">The sequence shown here is derived from an EMBL/GenBank/DDBJ whole genome shotgun (WGS) entry which is preliminary data.</text>
</comment>
<reference evidence="1 2" key="1">
    <citation type="journal article" date="2025" name="Microbiol. Resour. Announc.">
        <title>Draft genome sequences for Neonectria magnoliae and Neonectria punicea, canker pathogens of Liriodendron tulipifera and Acer saccharum in West Virginia.</title>
        <authorList>
            <person name="Petronek H.M."/>
            <person name="Kasson M.T."/>
            <person name="Metheny A.M."/>
            <person name="Stauder C.M."/>
            <person name="Lovett B."/>
            <person name="Lynch S.C."/>
            <person name="Garnas J.R."/>
            <person name="Kasson L.R."/>
            <person name="Stajich J.E."/>
        </authorList>
    </citation>
    <scope>NUCLEOTIDE SEQUENCE [LARGE SCALE GENOMIC DNA]</scope>
    <source>
        <strain evidence="1 2">NRRL 64653</strain>
    </source>
</reference>
<protein>
    <submittedName>
        <fullName evidence="1">Uncharacterized protein</fullName>
    </submittedName>
</protein>
<evidence type="ECO:0000313" key="2">
    <source>
        <dbReference type="Proteomes" id="UP001498476"/>
    </source>
</evidence>
<keyword evidence="2" id="KW-1185">Reference proteome</keyword>